<reference evidence="3 4" key="1">
    <citation type="submission" date="2020-05" db="EMBL/GenBank/DDBJ databases">
        <title>Ramlibacter rhizophilus sp. nov., isolated from rhizosphere soil of national flower Mugunghwa from South Korea.</title>
        <authorList>
            <person name="Zheng-Fei Y."/>
            <person name="Huan T."/>
        </authorList>
    </citation>
    <scope>NUCLEOTIDE SEQUENCE [LARGE SCALE GENOMIC DNA]</scope>
    <source>
        <strain evidence="3 4">H242</strain>
    </source>
</reference>
<dbReference type="SUPFAM" id="SSF48264">
    <property type="entry name" value="Cytochrome P450"/>
    <property type="match status" value="1"/>
</dbReference>
<dbReference type="PRINTS" id="PR00385">
    <property type="entry name" value="P450"/>
</dbReference>
<dbReference type="InterPro" id="IPR001128">
    <property type="entry name" value="Cyt_P450"/>
</dbReference>
<dbReference type="PANTHER" id="PTHR46696">
    <property type="entry name" value="P450, PUTATIVE (EUROFUNG)-RELATED"/>
    <property type="match status" value="1"/>
</dbReference>
<evidence type="ECO:0000256" key="2">
    <source>
        <dbReference type="RuleBase" id="RU000461"/>
    </source>
</evidence>
<comment type="similarity">
    <text evidence="1 2">Belongs to the cytochrome P450 family.</text>
</comment>
<sequence>MAKVKEWAASRVVLTWGRPTEQEQVALTQGAIEYYHYAHALVHAKLEQPADDYVSDLIRLRDGDDGKATLHEIGATCFNLLFAGHETTSSAAANMFKAVLSDRALWRGIVAGEQRAPAIVEESLRIDPPVQSWRRLVREEATLDGVTIPAGSRLLMMFASGNHDPEQFEDPEAFCPGRRNVMQHVTFGAGAHFCLGASLARMELEIMLEHVAARFPEMALVPEQQLSYIPNTAMRVLRSLSVTW</sequence>
<name>A0ABX6P2F4_9BURK</name>
<evidence type="ECO:0000256" key="1">
    <source>
        <dbReference type="ARBA" id="ARBA00010617"/>
    </source>
</evidence>
<dbReference type="Gene3D" id="1.10.630.10">
    <property type="entry name" value="Cytochrome P450"/>
    <property type="match status" value="1"/>
</dbReference>
<dbReference type="Pfam" id="PF00067">
    <property type="entry name" value="p450"/>
    <property type="match status" value="2"/>
</dbReference>
<evidence type="ECO:0000313" key="3">
    <source>
        <dbReference type="EMBL" id="QJW83777.1"/>
    </source>
</evidence>
<dbReference type="InterPro" id="IPR002397">
    <property type="entry name" value="Cyt_P450_B"/>
</dbReference>
<keyword evidence="2" id="KW-0560">Oxidoreductase</keyword>
<organism evidence="3 4">
    <name type="scientific">Ramlibacter terrae</name>
    <dbReference type="NCBI Taxonomy" id="2732511"/>
    <lineage>
        <taxon>Bacteria</taxon>
        <taxon>Pseudomonadati</taxon>
        <taxon>Pseudomonadota</taxon>
        <taxon>Betaproteobacteria</taxon>
        <taxon>Burkholderiales</taxon>
        <taxon>Comamonadaceae</taxon>
        <taxon>Ramlibacter</taxon>
    </lineage>
</organism>
<dbReference type="PROSITE" id="PS00086">
    <property type="entry name" value="CYTOCHROME_P450"/>
    <property type="match status" value="1"/>
</dbReference>
<dbReference type="Proteomes" id="UP000500826">
    <property type="component" value="Chromosome"/>
</dbReference>
<proteinExistence type="inferred from homology"/>
<keyword evidence="4" id="KW-1185">Reference proteome</keyword>
<dbReference type="InterPro" id="IPR017972">
    <property type="entry name" value="Cyt_P450_CS"/>
</dbReference>
<evidence type="ECO:0000313" key="4">
    <source>
        <dbReference type="Proteomes" id="UP000500826"/>
    </source>
</evidence>
<dbReference type="PRINTS" id="PR00359">
    <property type="entry name" value="BP450"/>
</dbReference>
<gene>
    <name evidence="3" type="ORF">HK414_06460</name>
</gene>
<protein>
    <submittedName>
        <fullName evidence="3">Cytochrome P450</fullName>
    </submittedName>
</protein>
<keyword evidence="2" id="KW-0408">Iron</keyword>
<dbReference type="PANTHER" id="PTHR46696:SF1">
    <property type="entry name" value="CYTOCHROME P450 YJIB-RELATED"/>
    <property type="match status" value="1"/>
</dbReference>
<keyword evidence="2" id="KW-0479">Metal-binding</keyword>
<dbReference type="EMBL" id="CP053418">
    <property type="protein sequence ID" value="QJW83777.1"/>
    <property type="molecule type" value="Genomic_DNA"/>
</dbReference>
<keyword evidence="2" id="KW-0503">Monooxygenase</keyword>
<reference evidence="3 4" key="2">
    <citation type="submission" date="2020-05" db="EMBL/GenBank/DDBJ databases">
        <authorList>
            <person name="Khan S.A."/>
            <person name="Jeon C.O."/>
            <person name="Chun B.H."/>
        </authorList>
    </citation>
    <scope>NUCLEOTIDE SEQUENCE [LARGE SCALE GENOMIC DNA]</scope>
    <source>
        <strain evidence="3 4">H242</strain>
    </source>
</reference>
<keyword evidence="2" id="KW-0349">Heme</keyword>
<dbReference type="InterPro" id="IPR036396">
    <property type="entry name" value="Cyt_P450_sf"/>
</dbReference>
<accession>A0ABX6P2F4</accession>